<dbReference type="AlphaFoldDB" id="A0AAD4SME0"/>
<evidence type="ECO:0000256" key="2">
    <source>
        <dbReference type="ARBA" id="ARBA00022694"/>
    </source>
</evidence>
<dbReference type="EMBL" id="JAJJMB010009858">
    <property type="protein sequence ID" value="KAI3912034.1"/>
    <property type="molecule type" value="Genomic_DNA"/>
</dbReference>
<evidence type="ECO:0000256" key="3">
    <source>
        <dbReference type="SAM" id="MobiDB-lite"/>
    </source>
</evidence>
<keyword evidence="6" id="KW-1185">Reference proteome</keyword>
<evidence type="ECO:0000313" key="6">
    <source>
        <dbReference type="Proteomes" id="UP001202328"/>
    </source>
</evidence>
<reference evidence="5" key="1">
    <citation type="submission" date="2022-04" db="EMBL/GenBank/DDBJ databases">
        <title>A functionally conserved STORR gene fusion in Papaver species that diverged 16.8 million years ago.</title>
        <authorList>
            <person name="Catania T."/>
        </authorList>
    </citation>
    <scope>NUCLEOTIDE SEQUENCE</scope>
    <source>
        <strain evidence="5">S-188037</strain>
    </source>
</reference>
<evidence type="ECO:0000259" key="4">
    <source>
        <dbReference type="Pfam" id="PF12928"/>
    </source>
</evidence>
<evidence type="ECO:0000313" key="5">
    <source>
        <dbReference type="EMBL" id="KAI3912034.1"/>
    </source>
</evidence>
<dbReference type="InterPro" id="IPR024336">
    <property type="entry name" value="tRNA_splic_suSen54_N"/>
</dbReference>
<dbReference type="PANTHER" id="PTHR21027:SF1">
    <property type="entry name" value="TRNA-SPLICING ENDONUCLEASE SUBUNIT SEN54"/>
    <property type="match status" value="1"/>
</dbReference>
<keyword evidence="2" id="KW-0819">tRNA processing</keyword>
<dbReference type="InterPro" id="IPR024337">
    <property type="entry name" value="tRNA_splic_suSen54"/>
</dbReference>
<organism evidence="5 6">
    <name type="scientific">Papaver atlanticum</name>
    <dbReference type="NCBI Taxonomy" id="357466"/>
    <lineage>
        <taxon>Eukaryota</taxon>
        <taxon>Viridiplantae</taxon>
        <taxon>Streptophyta</taxon>
        <taxon>Embryophyta</taxon>
        <taxon>Tracheophyta</taxon>
        <taxon>Spermatophyta</taxon>
        <taxon>Magnoliopsida</taxon>
        <taxon>Ranunculales</taxon>
        <taxon>Papaveraceae</taxon>
        <taxon>Papaveroideae</taxon>
        <taxon>Papaver</taxon>
    </lineage>
</organism>
<feature type="region of interest" description="Disordered" evidence="3">
    <location>
        <begin position="1"/>
        <end position="30"/>
    </location>
</feature>
<accession>A0AAD4SME0</accession>
<sequence>MEVKDLEASSDGTQDSEVNLQDSDDDELLSMSGSIPKLQIRKVKSKARWDSEMKMAEVLEKKGGCWATTGIVRNSITYLWIEEIMFMAELGSLVLVNSDDSLLSLGDMYAMLTEQKSGCSWDSFKAYVHLKSLGYIVGRHGVQWTMKKDKQHGSTPSGVGDAKDSNGISISGLEEEFSITDCLRDMHINNEAKPTFDVYLPNNKFKKSSPGEPDFVVYATREDDPPSKAEIESLKTRCKGAFMICQVESCRVSLFSFKKVETAVLP</sequence>
<protein>
    <recommendedName>
        <fullName evidence="4">tRNA-splicing endonuclease subunit Sen54 N-terminal domain-containing protein</fullName>
    </recommendedName>
</protein>
<name>A0AAD4SME0_9MAGN</name>
<dbReference type="GO" id="GO:0000379">
    <property type="term" value="P:tRNA-type intron splice site recognition and cleavage"/>
    <property type="evidence" value="ECO:0007669"/>
    <property type="project" value="TreeGrafter"/>
</dbReference>
<dbReference type="GO" id="GO:0000214">
    <property type="term" value="C:tRNA-intron endonuclease complex"/>
    <property type="evidence" value="ECO:0007669"/>
    <property type="project" value="TreeGrafter"/>
</dbReference>
<feature type="compositionally biased region" description="Polar residues" evidence="3">
    <location>
        <begin position="10"/>
        <end position="21"/>
    </location>
</feature>
<comment type="caution">
    <text evidence="5">The sequence shown here is derived from an EMBL/GenBank/DDBJ whole genome shotgun (WGS) entry which is preliminary data.</text>
</comment>
<dbReference type="PANTHER" id="PTHR21027">
    <property type="entry name" value="TRNA-SPLICING ENDONUCLEASE SUBUNIT SEN54"/>
    <property type="match status" value="1"/>
</dbReference>
<dbReference type="Proteomes" id="UP001202328">
    <property type="component" value="Unassembled WGS sequence"/>
</dbReference>
<gene>
    <name evidence="5" type="ORF">MKW98_007561</name>
</gene>
<comment type="similarity">
    <text evidence="1">Belongs to the SEN54 family.</text>
</comment>
<dbReference type="Pfam" id="PF12928">
    <property type="entry name" value="tRNA_int_end_N2"/>
    <property type="match status" value="1"/>
</dbReference>
<proteinExistence type="inferred from homology"/>
<evidence type="ECO:0000256" key="1">
    <source>
        <dbReference type="ARBA" id="ARBA00005736"/>
    </source>
</evidence>
<feature type="domain" description="tRNA-splicing endonuclease subunit Sen54 N-terminal" evidence="4">
    <location>
        <begin position="35"/>
        <end position="95"/>
    </location>
</feature>